<dbReference type="GO" id="GO:0005509">
    <property type="term" value="F:calcium ion binding"/>
    <property type="evidence" value="ECO:0007669"/>
    <property type="project" value="InterPro"/>
</dbReference>
<accession>A0A023X263</accession>
<dbReference type="SUPFAM" id="SSF51120">
    <property type="entry name" value="beta-Roll"/>
    <property type="match status" value="1"/>
</dbReference>
<keyword evidence="5" id="KW-1185">Reference proteome</keyword>
<dbReference type="eggNOG" id="COG2931">
    <property type="taxonomic scope" value="Bacteria"/>
</dbReference>
<name>A0A023X263_RUBRA</name>
<dbReference type="EMBL" id="CP007514">
    <property type="protein sequence ID" value="AHY46144.1"/>
    <property type="molecule type" value="Genomic_DNA"/>
</dbReference>
<dbReference type="InterPro" id="IPR001343">
    <property type="entry name" value="Hemolysn_Ca-bd"/>
</dbReference>
<reference evidence="3 5" key="1">
    <citation type="submission" date="2014-03" db="EMBL/GenBank/DDBJ databases">
        <title>Complete genome sequence of the Radio-Resistant Rubrobacter radiotolerans RSPS-4.</title>
        <authorList>
            <person name="Egas C.C."/>
            <person name="Barroso C.C."/>
            <person name="Froufe H.J.C."/>
            <person name="Pacheco J.J."/>
            <person name="Albuquerque L.L."/>
            <person name="da Costa M.M.S."/>
        </authorList>
    </citation>
    <scope>NUCLEOTIDE SEQUENCE [LARGE SCALE GENOMIC DNA]</scope>
    <source>
        <strain evidence="3 5">RSPS-4</strain>
    </source>
</reference>
<evidence type="ECO:0000313" key="3">
    <source>
        <dbReference type="EMBL" id="AHY46144.1"/>
    </source>
</evidence>
<dbReference type="InterPro" id="IPR011049">
    <property type="entry name" value="Serralysin-like_metalloprot_C"/>
</dbReference>
<feature type="domain" description="BP74 N-terminal" evidence="2">
    <location>
        <begin position="143"/>
        <end position="241"/>
    </location>
</feature>
<reference evidence="4" key="2">
    <citation type="submission" date="2023-11" db="EMBL/GenBank/DDBJ databases">
        <title>MicrobeMod: A computational toolkit for identifying prokaryotic methylation and restriction-modification with nanopore sequencing.</title>
        <authorList>
            <person name="Crits-Christoph A."/>
            <person name="Kang S.C."/>
            <person name="Lee H."/>
            <person name="Ostrov N."/>
        </authorList>
    </citation>
    <scope>NUCLEOTIDE SEQUENCE</scope>
    <source>
        <strain evidence="4">ATCC 51242</strain>
    </source>
</reference>
<dbReference type="PRINTS" id="PR00313">
    <property type="entry name" value="CABNDNGRPT"/>
</dbReference>
<dbReference type="Gene3D" id="2.150.10.10">
    <property type="entry name" value="Serralysin-like metalloprotease, C-terminal"/>
    <property type="match status" value="1"/>
</dbReference>
<proteinExistence type="predicted"/>
<gene>
    <name evidence="3" type="ORF">RradSPS_0861</name>
    <name evidence="4" type="ORF">SIL72_05865</name>
</gene>
<feature type="chain" id="PRO_5001524998" evidence="1">
    <location>
        <begin position="27"/>
        <end position="271"/>
    </location>
</feature>
<dbReference type="Proteomes" id="UP000025229">
    <property type="component" value="Chromosome"/>
</dbReference>
<sequence length="271" mass="28692">MKVTVVFAAATSFLLLASLVSGGALSAAPSASTGAVPKFQTGTNGPDRLLGTRGADDLFGRGGADRIFGNGGPDQITGGAGRDVLSGGAGNDHIHADDGEPDAVFCGPGRDTYFADARDRVAPDCEVNGREALSGGVLATFAVGKERFRVFTDREETVHDLYRLKRGESLANIPNGRILRGAGRANHNAPYGWHLDPRDIEMAEMTIELCDGEPSFVQKNTAEFVDNVGRYCSWGARLVELKNYTGAPVVVPEKPEQPPVVIVPDEGLPRD</sequence>
<dbReference type="PROSITE" id="PS00330">
    <property type="entry name" value="HEMOLYSIN_CALCIUM"/>
    <property type="match status" value="2"/>
</dbReference>
<dbReference type="KEGG" id="rrd:RradSPS_0861"/>
<evidence type="ECO:0000259" key="2">
    <source>
        <dbReference type="Pfam" id="PF23621"/>
    </source>
</evidence>
<dbReference type="STRING" id="42256.RradSPS_0861"/>
<evidence type="ECO:0000256" key="1">
    <source>
        <dbReference type="SAM" id="SignalP"/>
    </source>
</evidence>
<dbReference type="PATRIC" id="fig|42256.3.peg.872"/>
<dbReference type="InterPro" id="IPR056422">
    <property type="entry name" value="BP74_N"/>
</dbReference>
<protein>
    <submittedName>
        <fullName evidence="4">Calcium-binding protein</fullName>
    </submittedName>
    <submittedName>
        <fullName evidence="3">Hemolysin-type calcium-binding repeat (2 copies)</fullName>
    </submittedName>
</protein>
<evidence type="ECO:0000313" key="5">
    <source>
        <dbReference type="Proteomes" id="UP000025229"/>
    </source>
</evidence>
<keyword evidence="1" id="KW-0732">Signal</keyword>
<dbReference type="RefSeq" id="WP_051589356.1">
    <property type="nucleotide sequence ID" value="NZ_CP007514.1"/>
</dbReference>
<dbReference type="AlphaFoldDB" id="A0A023X263"/>
<dbReference type="Proteomes" id="UP001281130">
    <property type="component" value="Unassembled WGS sequence"/>
</dbReference>
<evidence type="ECO:0000313" key="4">
    <source>
        <dbReference type="EMBL" id="MDX5893554.1"/>
    </source>
</evidence>
<dbReference type="Pfam" id="PF00353">
    <property type="entry name" value="HemolysinCabind"/>
    <property type="match status" value="1"/>
</dbReference>
<dbReference type="EMBL" id="JAWXXX010000001">
    <property type="protein sequence ID" value="MDX5893554.1"/>
    <property type="molecule type" value="Genomic_DNA"/>
</dbReference>
<dbReference type="Pfam" id="PF23621">
    <property type="entry name" value="BP74_N"/>
    <property type="match status" value="1"/>
</dbReference>
<organism evidence="3 5">
    <name type="scientific">Rubrobacter radiotolerans</name>
    <name type="common">Arthrobacter radiotolerans</name>
    <dbReference type="NCBI Taxonomy" id="42256"/>
    <lineage>
        <taxon>Bacteria</taxon>
        <taxon>Bacillati</taxon>
        <taxon>Actinomycetota</taxon>
        <taxon>Rubrobacteria</taxon>
        <taxon>Rubrobacterales</taxon>
        <taxon>Rubrobacteraceae</taxon>
        <taxon>Rubrobacter</taxon>
    </lineage>
</organism>
<feature type="signal peptide" evidence="1">
    <location>
        <begin position="1"/>
        <end position="26"/>
    </location>
</feature>
<dbReference type="InterPro" id="IPR018511">
    <property type="entry name" value="Hemolysin-typ_Ca-bd_CS"/>
</dbReference>
<dbReference type="HOGENOM" id="CLU_1026312_0_0_11"/>